<dbReference type="RefSeq" id="WP_081977011.1">
    <property type="nucleotide sequence ID" value="NZ_CP016340.1"/>
</dbReference>
<keyword evidence="4" id="KW-1185">Reference proteome</keyword>
<dbReference type="OrthoDB" id="9814826at2"/>
<evidence type="ECO:0000313" key="3">
    <source>
        <dbReference type="EMBL" id="SAI69787.1"/>
    </source>
</evidence>
<dbReference type="GeneID" id="56590790"/>
<dbReference type="InterPro" id="IPR005149">
    <property type="entry name" value="Tscrpt_reg_PadR_N"/>
</dbReference>
<dbReference type="Pfam" id="PF03551">
    <property type="entry name" value="PadR"/>
    <property type="match status" value="1"/>
</dbReference>
<dbReference type="eggNOG" id="COG1695">
    <property type="taxonomic scope" value="Bacteria"/>
</dbReference>
<name>A0A146B373_9BORD</name>
<gene>
    <name evidence="3" type="primary">yqjI</name>
    <name evidence="3" type="ORF">SAMEA3906487_01932</name>
</gene>
<evidence type="ECO:0000313" key="4">
    <source>
        <dbReference type="Proteomes" id="UP000076825"/>
    </source>
</evidence>
<dbReference type="STRING" id="123899.SAMEA3906487_01932"/>
<dbReference type="AlphaFoldDB" id="A0A146B373"/>
<dbReference type="InterPro" id="IPR036390">
    <property type="entry name" value="WH_DNA-bd_sf"/>
</dbReference>
<organism evidence="3 4">
    <name type="scientific">Bordetella trematum</name>
    <dbReference type="NCBI Taxonomy" id="123899"/>
    <lineage>
        <taxon>Bacteria</taxon>
        <taxon>Pseudomonadati</taxon>
        <taxon>Pseudomonadota</taxon>
        <taxon>Betaproteobacteria</taxon>
        <taxon>Burkholderiales</taxon>
        <taxon>Alcaligenaceae</taxon>
        <taxon>Bordetella</taxon>
    </lineage>
</organism>
<dbReference type="PANTHER" id="PTHR43252">
    <property type="entry name" value="TRANSCRIPTIONAL REGULATOR YQJI"/>
    <property type="match status" value="1"/>
</dbReference>
<dbReference type="PATRIC" id="fig|123899.6.peg.1921"/>
<feature type="region of interest" description="Disordered" evidence="1">
    <location>
        <begin position="1"/>
        <end position="57"/>
    </location>
</feature>
<dbReference type="Gene3D" id="1.10.10.10">
    <property type="entry name" value="Winged helix-like DNA-binding domain superfamily/Winged helix DNA-binding domain"/>
    <property type="match status" value="1"/>
</dbReference>
<evidence type="ECO:0000256" key="1">
    <source>
        <dbReference type="SAM" id="MobiDB-lite"/>
    </source>
</evidence>
<dbReference type="PANTHER" id="PTHR43252:SF7">
    <property type="entry name" value="TRANSCRIPTIONAL REGULATOR YQJI"/>
    <property type="match status" value="1"/>
</dbReference>
<proteinExistence type="predicted"/>
<feature type="domain" description="Transcription regulator PadR N-terminal" evidence="2">
    <location>
        <begin position="71"/>
        <end position="139"/>
    </location>
</feature>
<reference evidence="3 4" key="1">
    <citation type="submission" date="2016-04" db="EMBL/GenBank/DDBJ databases">
        <authorList>
            <consortium name="Pathogen Informatics"/>
        </authorList>
    </citation>
    <scope>NUCLEOTIDE SEQUENCE [LARGE SCALE GENOMIC DNA]</scope>
    <source>
        <strain evidence="3 4">H044680328</strain>
    </source>
</reference>
<dbReference type="Proteomes" id="UP000076825">
    <property type="component" value="Chromosome 1"/>
</dbReference>
<dbReference type="EMBL" id="LT546645">
    <property type="protein sequence ID" value="SAI69787.1"/>
    <property type="molecule type" value="Genomic_DNA"/>
</dbReference>
<evidence type="ECO:0000259" key="2">
    <source>
        <dbReference type="Pfam" id="PF03551"/>
    </source>
</evidence>
<protein>
    <submittedName>
        <fullName evidence="3">PadR family transcriptional regulator</fullName>
    </submittedName>
</protein>
<accession>A0A146B373</accession>
<dbReference type="KEGG" id="btrm:SAMEA390648701932"/>
<dbReference type="InterPro" id="IPR036388">
    <property type="entry name" value="WH-like_DNA-bd_sf"/>
</dbReference>
<sequence length="230" mass="25360">MRPPQYLSDLPRRRLGRPAQGGRHAARPLSGHRGQSAGAESGHGHGHDGGRGGAEWTRGRKVGADDLQLLLLSLLEQHPSHGYELIKALSTLSNGYYTPSPGMVYPALTYLEELGQATVEREGSKKRYHLAPDGLARLQAHREHVDLLLEKLRHIGRKMEWMRQAWSGEPRQTGSQGEDLATGWVQEYVDAHKALRQALLKTSSAAPAEQRRVADILRQAVQAITDPACP</sequence>
<dbReference type="SUPFAM" id="SSF46785">
    <property type="entry name" value="Winged helix' DNA-binding domain"/>
    <property type="match status" value="1"/>
</dbReference>